<dbReference type="HOGENOM" id="CLU_1891724_0_0_4"/>
<dbReference type="RefSeq" id="WP_024003707.1">
    <property type="nucleotide sequence ID" value="NZ_KI650979.1"/>
</dbReference>
<evidence type="ECO:0000313" key="4">
    <source>
        <dbReference type="Proteomes" id="UP000018733"/>
    </source>
</evidence>
<dbReference type="Pfam" id="PF00436">
    <property type="entry name" value="SSB"/>
    <property type="match status" value="1"/>
</dbReference>
<protein>
    <recommendedName>
        <fullName evidence="5">Single-stranded DNA-binding protein</fullName>
    </recommendedName>
</protein>
<dbReference type="AlphaFoldDB" id="V8QYI1"/>
<dbReference type="Proteomes" id="UP000018733">
    <property type="component" value="Unassembled WGS sequence"/>
</dbReference>
<evidence type="ECO:0000313" key="3">
    <source>
        <dbReference type="EMBL" id="ETF04702.1"/>
    </source>
</evidence>
<dbReference type="EMBL" id="AYXT01000001">
    <property type="protein sequence ID" value="ETF04702.1"/>
    <property type="molecule type" value="Genomic_DNA"/>
</dbReference>
<accession>V8QYI1</accession>
<dbReference type="Gene3D" id="2.40.50.140">
    <property type="entry name" value="Nucleic acid-binding proteins"/>
    <property type="match status" value="1"/>
</dbReference>
<keyword evidence="4" id="KW-1185">Reference proteome</keyword>
<dbReference type="GO" id="GO:0003697">
    <property type="term" value="F:single-stranded DNA binding"/>
    <property type="evidence" value="ECO:0007669"/>
    <property type="project" value="InterPro"/>
</dbReference>
<gene>
    <name evidence="3" type="ORF">W822_03200</name>
</gene>
<dbReference type="STRING" id="1424334.W822_03200"/>
<comment type="caution">
    <text evidence="3">The sequence shown here is derived from an EMBL/GenBank/DDBJ whole genome shotgun (WGS) entry which is preliminary data.</text>
</comment>
<dbReference type="PATRIC" id="fig|1424334.3.peg.644"/>
<dbReference type="InterPro" id="IPR012340">
    <property type="entry name" value="NA-bd_OB-fold"/>
</dbReference>
<proteinExistence type="predicted"/>
<dbReference type="InterPro" id="IPR000424">
    <property type="entry name" value="Primosome_PriB/ssb"/>
</dbReference>
<dbReference type="SUPFAM" id="SSF50249">
    <property type="entry name" value="Nucleic acid-binding proteins"/>
    <property type="match status" value="1"/>
</dbReference>
<evidence type="ECO:0008006" key="5">
    <source>
        <dbReference type="Google" id="ProtNLM"/>
    </source>
</evidence>
<keyword evidence="1 2" id="KW-0238">DNA-binding</keyword>
<organism evidence="3 4">
    <name type="scientific">Advenella kashmirensis W13003</name>
    <dbReference type="NCBI Taxonomy" id="1424334"/>
    <lineage>
        <taxon>Bacteria</taxon>
        <taxon>Pseudomonadati</taxon>
        <taxon>Pseudomonadota</taxon>
        <taxon>Betaproteobacteria</taxon>
        <taxon>Burkholderiales</taxon>
        <taxon>Alcaligenaceae</taxon>
    </lineage>
</organism>
<name>V8QYI1_9BURK</name>
<dbReference type="PROSITE" id="PS50935">
    <property type="entry name" value="SSB"/>
    <property type="match status" value="1"/>
</dbReference>
<reference evidence="3 4" key="1">
    <citation type="journal article" date="2014" name="Genome Announc.">
        <title>Draft Genome Sequence of Advenella kashmirensis Strain W13003, a Polycyclic Aromatic Hydrocarbon-Degrading Bacterium.</title>
        <authorList>
            <person name="Wang X."/>
            <person name="Jin D."/>
            <person name="Zhou L."/>
            <person name="Wu L."/>
            <person name="An W."/>
            <person name="Zhao L."/>
        </authorList>
    </citation>
    <scope>NUCLEOTIDE SEQUENCE [LARGE SCALE GENOMIC DNA]</scope>
    <source>
        <strain evidence="3 4">W13003</strain>
    </source>
</reference>
<dbReference type="OrthoDB" id="8684936at2"/>
<sequence>MQPYLNEMSVLGNLVSEPRLRYFPDGGAVLRITIETCDETGWECDGEDVTCVEYHDAVLYGLLAERIARSARAGARLWICGPLHRRYFADGLTGKSGMICEIETRQASLIASRIDSCLPYLTTSVRPRPGSHRV</sequence>
<dbReference type="eggNOG" id="COG0629">
    <property type="taxonomic scope" value="Bacteria"/>
</dbReference>
<evidence type="ECO:0000256" key="1">
    <source>
        <dbReference type="ARBA" id="ARBA00023125"/>
    </source>
</evidence>
<evidence type="ECO:0000256" key="2">
    <source>
        <dbReference type="PROSITE-ProRule" id="PRU00252"/>
    </source>
</evidence>